<feature type="non-terminal residue" evidence="1">
    <location>
        <position position="64"/>
    </location>
</feature>
<name>A0A6H5H773_9HEMI</name>
<sequence>MKCQSGDCVRCVNCYHSLHRSDGIQDCVEILSLQTRASSSGNVNPEGRNHVLFSAKHQFRLNAN</sequence>
<organism evidence="1 2">
    <name type="scientific">Nesidiocoris tenuis</name>
    <dbReference type="NCBI Taxonomy" id="355587"/>
    <lineage>
        <taxon>Eukaryota</taxon>
        <taxon>Metazoa</taxon>
        <taxon>Ecdysozoa</taxon>
        <taxon>Arthropoda</taxon>
        <taxon>Hexapoda</taxon>
        <taxon>Insecta</taxon>
        <taxon>Pterygota</taxon>
        <taxon>Neoptera</taxon>
        <taxon>Paraneoptera</taxon>
        <taxon>Hemiptera</taxon>
        <taxon>Heteroptera</taxon>
        <taxon>Panheteroptera</taxon>
        <taxon>Cimicomorpha</taxon>
        <taxon>Miridae</taxon>
        <taxon>Dicyphina</taxon>
        <taxon>Nesidiocoris</taxon>
    </lineage>
</organism>
<dbReference type="AlphaFoldDB" id="A0A6H5H773"/>
<proteinExistence type="predicted"/>
<evidence type="ECO:0000313" key="2">
    <source>
        <dbReference type="Proteomes" id="UP000479000"/>
    </source>
</evidence>
<keyword evidence="2" id="KW-1185">Reference proteome</keyword>
<protein>
    <submittedName>
        <fullName evidence="1">Uncharacterized protein</fullName>
    </submittedName>
</protein>
<dbReference type="Proteomes" id="UP000479000">
    <property type="component" value="Unassembled WGS sequence"/>
</dbReference>
<dbReference type="EMBL" id="CADCXU010024961">
    <property type="protein sequence ID" value="CAB0012107.1"/>
    <property type="molecule type" value="Genomic_DNA"/>
</dbReference>
<gene>
    <name evidence="1" type="ORF">NTEN_LOCUS16899</name>
</gene>
<feature type="non-terminal residue" evidence="1">
    <location>
        <position position="1"/>
    </location>
</feature>
<accession>A0A6H5H773</accession>
<evidence type="ECO:0000313" key="1">
    <source>
        <dbReference type="EMBL" id="CAB0012107.1"/>
    </source>
</evidence>
<reference evidence="1 2" key="1">
    <citation type="submission" date="2020-02" db="EMBL/GenBank/DDBJ databases">
        <authorList>
            <person name="Ferguson B K."/>
        </authorList>
    </citation>
    <scope>NUCLEOTIDE SEQUENCE [LARGE SCALE GENOMIC DNA]</scope>
</reference>